<dbReference type="Proteomes" id="UP000054538">
    <property type="component" value="Unassembled WGS sequence"/>
</dbReference>
<evidence type="ECO:0000313" key="2">
    <source>
        <dbReference type="EMBL" id="KIK79874.1"/>
    </source>
</evidence>
<evidence type="ECO:0000313" key="3">
    <source>
        <dbReference type="Proteomes" id="UP000054538"/>
    </source>
</evidence>
<dbReference type="HOGENOM" id="CLU_1722947_0_0_1"/>
<dbReference type="InParanoid" id="A0A0D0DFL3"/>
<dbReference type="OrthoDB" id="2158839at2759"/>
<dbReference type="EMBL" id="KN826160">
    <property type="protein sequence ID" value="KIK79874.1"/>
    <property type="molecule type" value="Genomic_DNA"/>
</dbReference>
<sequence>MHTRFHSPPSYSLLSLPPPHLPPSLLNFPPSQLKIASSLLTTQQPQESCHQWSGPQQPLSHSTSPQCHQASHSPPQGNQRRPLHGNYPSCSFQNSSSSNAPLPPCSLCLGRFPHNVQKCHTDFLWDGRTPTHCHRNHKGCLVNKQGLHICLD</sequence>
<gene>
    <name evidence="2" type="ORF">PAXRUDRAFT_160098</name>
</gene>
<accession>A0A0D0DFL3</accession>
<evidence type="ECO:0000256" key="1">
    <source>
        <dbReference type="SAM" id="MobiDB-lite"/>
    </source>
</evidence>
<proteinExistence type="predicted"/>
<keyword evidence="3" id="KW-1185">Reference proteome</keyword>
<reference evidence="3" key="2">
    <citation type="submission" date="2015-01" db="EMBL/GenBank/DDBJ databases">
        <title>Evolutionary Origins and Diversification of the Mycorrhizal Mutualists.</title>
        <authorList>
            <consortium name="DOE Joint Genome Institute"/>
            <consortium name="Mycorrhizal Genomics Consortium"/>
            <person name="Kohler A."/>
            <person name="Kuo A."/>
            <person name="Nagy L.G."/>
            <person name="Floudas D."/>
            <person name="Copeland A."/>
            <person name="Barry K.W."/>
            <person name="Cichocki N."/>
            <person name="Veneault-Fourrey C."/>
            <person name="LaButti K."/>
            <person name="Lindquist E.A."/>
            <person name="Lipzen A."/>
            <person name="Lundell T."/>
            <person name="Morin E."/>
            <person name="Murat C."/>
            <person name="Riley R."/>
            <person name="Ohm R."/>
            <person name="Sun H."/>
            <person name="Tunlid A."/>
            <person name="Henrissat B."/>
            <person name="Grigoriev I.V."/>
            <person name="Hibbett D.S."/>
            <person name="Martin F."/>
        </authorList>
    </citation>
    <scope>NUCLEOTIDE SEQUENCE [LARGE SCALE GENOMIC DNA]</scope>
    <source>
        <strain evidence="3">Ve08.2h10</strain>
    </source>
</reference>
<reference evidence="2 3" key="1">
    <citation type="submission" date="2014-04" db="EMBL/GenBank/DDBJ databases">
        <authorList>
            <consortium name="DOE Joint Genome Institute"/>
            <person name="Kuo A."/>
            <person name="Kohler A."/>
            <person name="Jargeat P."/>
            <person name="Nagy L.G."/>
            <person name="Floudas D."/>
            <person name="Copeland A."/>
            <person name="Barry K.W."/>
            <person name="Cichocki N."/>
            <person name="Veneault-Fourrey C."/>
            <person name="LaButti K."/>
            <person name="Lindquist E.A."/>
            <person name="Lipzen A."/>
            <person name="Lundell T."/>
            <person name="Morin E."/>
            <person name="Murat C."/>
            <person name="Sun H."/>
            <person name="Tunlid A."/>
            <person name="Henrissat B."/>
            <person name="Grigoriev I.V."/>
            <person name="Hibbett D.S."/>
            <person name="Martin F."/>
            <person name="Nordberg H.P."/>
            <person name="Cantor M.N."/>
            <person name="Hua S.X."/>
        </authorList>
    </citation>
    <scope>NUCLEOTIDE SEQUENCE [LARGE SCALE GENOMIC DNA]</scope>
    <source>
        <strain evidence="2 3">Ve08.2h10</strain>
    </source>
</reference>
<protein>
    <submittedName>
        <fullName evidence="2">Uncharacterized protein</fullName>
    </submittedName>
</protein>
<organism evidence="2 3">
    <name type="scientific">Paxillus rubicundulus Ve08.2h10</name>
    <dbReference type="NCBI Taxonomy" id="930991"/>
    <lineage>
        <taxon>Eukaryota</taxon>
        <taxon>Fungi</taxon>
        <taxon>Dikarya</taxon>
        <taxon>Basidiomycota</taxon>
        <taxon>Agaricomycotina</taxon>
        <taxon>Agaricomycetes</taxon>
        <taxon>Agaricomycetidae</taxon>
        <taxon>Boletales</taxon>
        <taxon>Paxilineae</taxon>
        <taxon>Paxillaceae</taxon>
        <taxon>Paxillus</taxon>
    </lineage>
</organism>
<dbReference type="AlphaFoldDB" id="A0A0D0DFL3"/>
<name>A0A0D0DFL3_9AGAM</name>
<feature type="region of interest" description="Disordered" evidence="1">
    <location>
        <begin position="46"/>
        <end position="94"/>
    </location>
</feature>
<feature type="compositionally biased region" description="Polar residues" evidence="1">
    <location>
        <begin position="46"/>
        <end position="79"/>
    </location>
</feature>